<dbReference type="InterPro" id="IPR036179">
    <property type="entry name" value="Ig-like_dom_sf"/>
</dbReference>
<comment type="similarity">
    <text evidence="1">Belongs to the immunoglobulin superfamily. BTN/MOG family.</text>
</comment>
<dbReference type="InterPro" id="IPR007110">
    <property type="entry name" value="Ig-like_dom"/>
</dbReference>
<dbReference type="InterPro" id="IPR003879">
    <property type="entry name" value="Butyrophylin_SPRY"/>
</dbReference>
<proteinExistence type="inferred from homology"/>
<feature type="domain" description="B30.2/SPRY" evidence="2">
    <location>
        <begin position="184"/>
        <end position="377"/>
    </location>
</feature>
<protein>
    <submittedName>
        <fullName evidence="4">Uncharacterized protein</fullName>
    </submittedName>
</protein>
<evidence type="ECO:0000313" key="4">
    <source>
        <dbReference type="Ensembl" id="ENSPSTP00000018120.1"/>
    </source>
</evidence>
<dbReference type="CDD" id="cd13733">
    <property type="entry name" value="SPRY_PRY_C-I_1"/>
    <property type="match status" value="1"/>
</dbReference>
<dbReference type="PROSITE" id="PS50835">
    <property type="entry name" value="IG_LIKE"/>
    <property type="match status" value="1"/>
</dbReference>
<accession>A0A8C9FQR4</accession>
<dbReference type="Gene3D" id="2.60.40.10">
    <property type="entry name" value="Immunoglobulins"/>
    <property type="match status" value="1"/>
</dbReference>
<dbReference type="InterPro" id="IPR013106">
    <property type="entry name" value="Ig_V-set"/>
</dbReference>
<dbReference type="SMART" id="SM00409">
    <property type="entry name" value="IG"/>
    <property type="match status" value="1"/>
</dbReference>
<reference evidence="4" key="2">
    <citation type="submission" date="2025-09" db="UniProtKB">
        <authorList>
            <consortium name="Ensembl"/>
        </authorList>
    </citation>
    <scope>IDENTIFICATION</scope>
</reference>
<dbReference type="InterPro" id="IPR013320">
    <property type="entry name" value="ConA-like_dom_sf"/>
</dbReference>
<dbReference type="PRINTS" id="PR01407">
    <property type="entry name" value="BUTYPHLNCDUF"/>
</dbReference>
<dbReference type="AlphaFoldDB" id="A0A8C9FQR4"/>
<dbReference type="SUPFAM" id="SSF48726">
    <property type="entry name" value="Immunoglobulin"/>
    <property type="match status" value="1"/>
</dbReference>
<name>A0A8C9FQR4_PAVCR</name>
<dbReference type="SMART" id="SM00589">
    <property type="entry name" value="PRY"/>
    <property type="match status" value="1"/>
</dbReference>
<dbReference type="InterPro" id="IPR006574">
    <property type="entry name" value="PRY"/>
</dbReference>
<dbReference type="PROSITE" id="PS50188">
    <property type="entry name" value="B302_SPRY"/>
    <property type="match status" value="1"/>
</dbReference>
<organism evidence="4 5">
    <name type="scientific">Pavo cristatus</name>
    <name type="common">Indian peafowl</name>
    <name type="synonym">Blue peafowl</name>
    <dbReference type="NCBI Taxonomy" id="9049"/>
    <lineage>
        <taxon>Eukaryota</taxon>
        <taxon>Metazoa</taxon>
        <taxon>Chordata</taxon>
        <taxon>Craniata</taxon>
        <taxon>Vertebrata</taxon>
        <taxon>Euteleostomi</taxon>
        <taxon>Archelosauria</taxon>
        <taxon>Archosauria</taxon>
        <taxon>Dinosauria</taxon>
        <taxon>Saurischia</taxon>
        <taxon>Theropoda</taxon>
        <taxon>Coelurosauria</taxon>
        <taxon>Aves</taxon>
        <taxon>Neognathae</taxon>
        <taxon>Galloanserae</taxon>
        <taxon>Galliformes</taxon>
        <taxon>Phasianidae</taxon>
        <taxon>Phasianinae</taxon>
        <taxon>Pavo</taxon>
    </lineage>
</organism>
<dbReference type="PANTHER" id="PTHR24103">
    <property type="entry name" value="E3 UBIQUITIN-PROTEIN LIGASE TRIM"/>
    <property type="match status" value="1"/>
</dbReference>
<dbReference type="InterPro" id="IPR050143">
    <property type="entry name" value="TRIM/RBCC"/>
</dbReference>
<keyword evidence="5" id="KW-1185">Reference proteome</keyword>
<evidence type="ECO:0000313" key="5">
    <source>
        <dbReference type="Proteomes" id="UP000694428"/>
    </source>
</evidence>
<dbReference type="InterPro" id="IPR003877">
    <property type="entry name" value="SPRY_dom"/>
</dbReference>
<dbReference type="SUPFAM" id="SSF49899">
    <property type="entry name" value="Concanavalin A-like lectins/glucanases"/>
    <property type="match status" value="1"/>
</dbReference>
<dbReference type="InterPro" id="IPR013783">
    <property type="entry name" value="Ig-like_fold"/>
</dbReference>
<reference evidence="4" key="1">
    <citation type="submission" date="2025-08" db="UniProtKB">
        <authorList>
            <consortium name="Ensembl"/>
        </authorList>
    </citation>
    <scope>IDENTIFICATION</scope>
</reference>
<evidence type="ECO:0000256" key="1">
    <source>
        <dbReference type="ARBA" id="ARBA00007591"/>
    </source>
</evidence>
<dbReference type="Ensembl" id="ENSPSTT00000018988.1">
    <property type="protein sequence ID" value="ENSPSTP00000018120.1"/>
    <property type="gene ID" value="ENSPSTG00000012984.1"/>
</dbReference>
<feature type="domain" description="Ig-like" evidence="3">
    <location>
        <begin position="12"/>
        <end position="130"/>
    </location>
</feature>
<dbReference type="Pfam" id="PF00622">
    <property type="entry name" value="SPRY"/>
    <property type="match status" value="1"/>
</dbReference>
<dbReference type="Gene3D" id="2.60.120.920">
    <property type="match status" value="1"/>
</dbReference>
<dbReference type="SMART" id="SM00449">
    <property type="entry name" value="SPRY"/>
    <property type="match status" value="1"/>
</dbReference>
<dbReference type="InterPro" id="IPR043136">
    <property type="entry name" value="B30.2/SPRY_sf"/>
</dbReference>
<sequence length="433" mass="48269">MLMYPGEGQEQPPIQTEVLLISLTQLLSVQFSIIVLVGEQVTLSCQLTPGIPSNTSVLWYKEEKGRDAPLCSSSSLDGEVEQCQDEEGCRIKGRWERRRFLLIIQKVQIADRGVYICVVRGNAVSQEAVTHLDVIGKQGDCYDPVEFIPPEKPFATGKGGKSPLGPVVLGPDLLSSFVVAVVTVQRSSVPSMHLGNSLIIAVDVTLDSDTAHPRLQVSEDGKSVTDTGVIRKVPNKEERFDSHTFLLAKEGFTSGRHYWEVDVGKKRNWNLGVAQETVTRKETVALSPKNGFWVIGLADGQEYWAHSDPWTRLTVSGRPQKIGIFLDTSSKKLSFFSVHQKKLLYTFTSVNPHSQNVRLFPFFSTGSAATNSDTEPLRIVCKNRVPTEGNLTDLPSLFLFAEIPFTWKWCEIWASLSHFGIWSKKYSGEFTKY</sequence>
<dbReference type="InterPro" id="IPR003599">
    <property type="entry name" value="Ig_sub"/>
</dbReference>
<evidence type="ECO:0000259" key="3">
    <source>
        <dbReference type="PROSITE" id="PS50835"/>
    </source>
</evidence>
<dbReference type="Pfam" id="PF07686">
    <property type="entry name" value="V-set"/>
    <property type="match status" value="1"/>
</dbReference>
<dbReference type="Proteomes" id="UP000694428">
    <property type="component" value="Unplaced"/>
</dbReference>
<dbReference type="InterPro" id="IPR001870">
    <property type="entry name" value="B30.2/SPRY"/>
</dbReference>
<dbReference type="Pfam" id="PF13765">
    <property type="entry name" value="PRY"/>
    <property type="match status" value="1"/>
</dbReference>
<evidence type="ECO:0000259" key="2">
    <source>
        <dbReference type="PROSITE" id="PS50188"/>
    </source>
</evidence>